<dbReference type="Proteomes" id="UP000007587">
    <property type="component" value="Chromosome"/>
</dbReference>
<evidence type="ECO:0000313" key="3">
    <source>
        <dbReference type="EMBL" id="AFE04371.1"/>
    </source>
</evidence>
<dbReference type="HOGENOM" id="CLU_410397_0_0_7"/>
<feature type="region of interest" description="Disordered" evidence="1">
    <location>
        <begin position="657"/>
        <end position="681"/>
    </location>
</feature>
<dbReference type="PANTHER" id="PTHR30441:SF8">
    <property type="entry name" value="DUF748 DOMAIN-CONTAINING PROTEIN"/>
    <property type="match status" value="1"/>
</dbReference>
<feature type="transmembrane region" description="Helical" evidence="2">
    <location>
        <begin position="12"/>
        <end position="32"/>
    </location>
</feature>
<dbReference type="GO" id="GO:0005886">
    <property type="term" value="C:plasma membrane"/>
    <property type="evidence" value="ECO:0007669"/>
    <property type="project" value="TreeGrafter"/>
</dbReference>
<feature type="region of interest" description="Disordered" evidence="1">
    <location>
        <begin position="130"/>
        <end position="154"/>
    </location>
</feature>
<protein>
    <submittedName>
        <fullName evidence="3">AsmA family protein</fullName>
    </submittedName>
</protein>
<feature type="compositionally biased region" description="Basic and acidic residues" evidence="1">
    <location>
        <begin position="668"/>
        <end position="681"/>
    </location>
</feature>
<dbReference type="InterPro" id="IPR052894">
    <property type="entry name" value="AsmA-related"/>
</dbReference>
<keyword evidence="2" id="KW-0812">Transmembrane</keyword>
<dbReference type="InterPro" id="IPR008023">
    <property type="entry name" value="DUF748"/>
</dbReference>
<dbReference type="OrthoDB" id="5482814at2"/>
<dbReference type="PANTHER" id="PTHR30441">
    <property type="entry name" value="DUF748 DOMAIN-CONTAINING PROTEIN"/>
    <property type="match status" value="1"/>
</dbReference>
<name>H8MG65_CORCM</name>
<keyword evidence="2" id="KW-0472">Membrane</keyword>
<dbReference type="KEGG" id="ccx:COCOR_01906"/>
<accession>H8MG65</accession>
<evidence type="ECO:0000313" key="4">
    <source>
        <dbReference type="Proteomes" id="UP000007587"/>
    </source>
</evidence>
<dbReference type="STRING" id="1144275.COCOR_01906"/>
<dbReference type="GO" id="GO:0090313">
    <property type="term" value="P:regulation of protein targeting to membrane"/>
    <property type="evidence" value="ECO:0007669"/>
    <property type="project" value="TreeGrafter"/>
</dbReference>
<sequence length="681" mass="72192">MNRASHRPRRTLKVALAIVGAAFVLTIAALAIKPSWLGERLRAQVEAVATRSLGRKVTIEKLDAHLLPTPGATITNFRAEGAESEPPFLEASRVTATVQLWPFVRSLGKDVRVGSVRLVEPTLNLVHHTDGSWNHETLGHPPEGPSGASGGASESDTAIEHLRLRDGVVRVMDQETEGRPAVVALQDIDADLNHVGRGQPLEGKVRMAVAAPKQNVELDLKVDSLPESMPQAGQPWPRATARLKGKDVSVSAFRHFLPASATEYFTGGALDVDADLKTDQDRYVLSGHGSAKGLRLRGDPANGSFAFDSRIDPNQPKAAKVAFTRIALSGPGVELGGTASARLEPARVRFSLAGKELDLGHLLGAMPPRSAPDEARSSNTPLISKRTGLGKVDAEGTLRIATLRHGPLTASDVDVLATLDDGALLLRRGTAQVYGGRANLTGSRVDFTKAQPAWSLKATLDGMDTAKAFQALTGRSSLQGAASGDLQLSGAGLDWERVRDQMTGTGSLRLREGVYTSTDLGETVVPAVSQGLEALGKKGASESVRKAGQGTRFKDLDARFRIQDGWASFTQPMAFDSDMGKGTLDGRVSLDERLELKGTIQASQQFVSNLTHGAVPLKAPVSVPITITGTVKDPQVKAGGPTGIAQGLLPAVPVPKELTGPANQARKGLKDLFQKRPGEKR</sequence>
<dbReference type="Pfam" id="PF05359">
    <property type="entry name" value="DUF748"/>
    <property type="match status" value="1"/>
</dbReference>
<reference evidence="4" key="2">
    <citation type="submission" date="2012-03" db="EMBL/GenBank/DDBJ databases">
        <title>Genome sequence of the fruiting myxobacterium Corallococcus coralloides DSM 2259.</title>
        <authorList>
            <person name="Huntley S."/>
            <person name="Zhang Y."/>
            <person name="Treuner-Lange A."/>
            <person name="Sensen C.W."/>
            <person name="Sogaard-Andersen L."/>
        </authorList>
    </citation>
    <scope>NUCLEOTIDE SEQUENCE [LARGE SCALE GENOMIC DNA]</scope>
    <source>
        <strain evidence="4">ATCC 25202 / DSM 2259 / NBRC 100086 / M2</strain>
    </source>
</reference>
<proteinExistence type="predicted"/>
<dbReference type="AlphaFoldDB" id="H8MG65"/>
<dbReference type="EMBL" id="CP003389">
    <property type="protein sequence ID" value="AFE04371.1"/>
    <property type="molecule type" value="Genomic_DNA"/>
</dbReference>
<keyword evidence="2" id="KW-1133">Transmembrane helix</keyword>
<keyword evidence="4" id="KW-1185">Reference proteome</keyword>
<reference evidence="3 4" key="1">
    <citation type="journal article" date="2012" name="J. Bacteriol.">
        <title>Complete Genome Sequence of the Fruiting Myxobacterium Corallococcus coralloides DSM 2259.</title>
        <authorList>
            <person name="Huntley S."/>
            <person name="Zhang Y."/>
            <person name="Treuner-Lange A."/>
            <person name="Kneip S."/>
            <person name="Sensen C.W."/>
            <person name="Sogaard-Andersen L."/>
        </authorList>
    </citation>
    <scope>NUCLEOTIDE SEQUENCE [LARGE SCALE GENOMIC DNA]</scope>
    <source>
        <strain evidence="4">ATCC 25202 / DSM 2259 / NBRC 100086 / M2</strain>
    </source>
</reference>
<dbReference type="InParanoid" id="H8MG65"/>
<evidence type="ECO:0000256" key="2">
    <source>
        <dbReference type="SAM" id="Phobius"/>
    </source>
</evidence>
<dbReference type="eggNOG" id="COG2982">
    <property type="taxonomic scope" value="Bacteria"/>
</dbReference>
<gene>
    <name evidence="3" type="ordered locus">COCOR_01906</name>
</gene>
<evidence type="ECO:0000256" key="1">
    <source>
        <dbReference type="SAM" id="MobiDB-lite"/>
    </source>
</evidence>
<organism evidence="3 4">
    <name type="scientific">Corallococcus coralloides (strain ATCC 25202 / DSM 2259 / NBRC 100086 / M2)</name>
    <name type="common">Myxococcus coralloides</name>
    <dbReference type="NCBI Taxonomy" id="1144275"/>
    <lineage>
        <taxon>Bacteria</taxon>
        <taxon>Pseudomonadati</taxon>
        <taxon>Myxococcota</taxon>
        <taxon>Myxococcia</taxon>
        <taxon>Myxococcales</taxon>
        <taxon>Cystobacterineae</taxon>
        <taxon>Myxococcaceae</taxon>
        <taxon>Corallococcus</taxon>
    </lineage>
</organism>